<sequence length="174" mass="19108">MGSVNGREDESIPAAADASAVKPVARAAHAPNSRSAVRTFSSDLMTNSLPHSPHVPNRSCKDHSILIVVPQDMYHYRFVVDAEERYIPDLPNVADEMGQSCKWTGVLRFPYFLVFLLSLLGGSSIYWFNESSFGSFNFGLLCGCRSDGGTNFLKIWLIIIVSVGAHKVFGLNPL</sequence>
<gene>
    <name evidence="3" type="ORF">VNO78_03098</name>
</gene>
<dbReference type="Pfam" id="PF16561">
    <property type="entry name" value="AMPK1_CBM"/>
    <property type="match status" value="1"/>
</dbReference>
<evidence type="ECO:0000256" key="1">
    <source>
        <dbReference type="SAM" id="Phobius"/>
    </source>
</evidence>
<dbReference type="AlphaFoldDB" id="A0AAN9XVU0"/>
<dbReference type="Proteomes" id="UP001386955">
    <property type="component" value="Unassembled WGS sequence"/>
</dbReference>
<dbReference type="EMBL" id="JAYMYS010000001">
    <property type="protein sequence ID" value="KAK7411663.1"/>
    <property type="molecule type" value="Genomic_DNA"/>
</dbReference>
<protein>
    <recommendedName>
        <fullName evidence="2">AMP-activated protein kinase glycogen-binding domain-containing protein</fullName>
    </recommendedName>
</protein>
<accession>A0AAN9XVU0</accession>
<proteinExistence type="predicted"/>
<keyword evidence="4" id="KW-1185">Reference proteome</keyword>
<dbReference type="InterPro" id="IPR032640">
    <property type="entry name" value="AMPK1_CBM"/>
</dbReference>
<feature type="transmembrane region" description="Helical" evidence="1">
    <location>
        <begin position="148"/>
        <end position="169"/>
    </location>
</feature>
<evidence type="ECO:0000313" key="3">
    <source>
        <dbReference type="EMBL" id="KAK7411663.1"/>
    </source>
</evidence>
<keyword evidence="1" id="KW-0812">Transmembrane</keyword>
<reference evidence="3 4" key="1">
    <citation type="submission" date="2024-01" db="EMBL/GenBank/DDBJ databases">
        <title>The genomes of 5 underutilized Papilionoideae crops provide insights into root nodulation and disease resistanc.</title>
        <authorList>
            <person name="Jiang F."/>
        </authorList>
    </citation>
    <scope>NUCLEOTIDE SEQUENCE [LARGE SCALE GENOMIC DNA]</scope>
    <source>
        <strain evidence="3">DUOXIRENSHENG_FW03</strain>
        <tissue evidence="3">Leaves</tissue>
    </source>
</reference>
<evidence type="ECO:0000259" key="2">
    <source>
        <dbReference type="Pfam" id="PF16561"/>
    </source>
</evidence>
<evidence type="ECO:0000313" key="4">
    <source>
        <dbReference type="Proteomes" id="UP001386955"/>
    </source>
</evidence>
<organism evidence="3 4">
    <name type="scientific">Psophocarpus tetragonolobus</name>
    <name type="common">Winged bean</name>
    <name type="synonym">Dolichos tetragonolobus</name>
    <dbReference type="NCBI Taxonomy" id="3891"/>
    <lineage>
        <taxon>Eukaryota</taxon>
        <taxon>Viridiplantae</taxon>
        <taxon>Streptophyta</taxon>
        <taxon>Embryophyta</taxon>
        <taxon>Tracheophyta</taxon>
        <taxon>Spermatophyta</taxon>
        <taxon>Magnoliopsida</taxon>
        <taxon>eudicotyledons</taxon>
        <taxon>Gunneridae</taxon>
        <taxon>Pentapetalae</taxon>
        <taxon>rosids</taxon>
        <taxon>fabids</taxon>
        <taxon>Fabales</taxon>
        <taxon>Fabaceae</taxon>
        <taxon>Papilionoideae</taxon>
        <taxon>50 kb inversion clade</taxon>
        <taxon>NPAAA clade</taxon>
        <taxon>indigoferoid/millettioid clade</taxon>
        <taxon>Phaseoleae</taxon>
        <taxon>Psophocarpus</taxon>
    </lineage>
</organism>
<name>A0AAN9XVU0_PSOTE</name>
<feature type="transmembrane region" description="Helical" evidence="1">
    <location>
        <begin position="109"/>
        <end position="128"/>
    </location>
</feature>
<keyword evidence="1" id="KW-1133">Transmembrane helix</keyword>
<feature type="domain" description="AMP-activated protein kinase glycogen-binding" evidence="2">
    <location>
        <begin position="58"/>
        <end position="104"/>
    </location>
</feature>
<keyword evidence="1" id="KW-0472">Membrane</keyword>
<comment type="caution">
    <text evidence="3">The sequence shown here is derived from an EMBL/GenBank/DDBJ whole genome shotgun (WGS) entry which is preliminary data.</text>
</comment>